<dbReference type="InterPro" id="IPR018870">
    <property type="entry name" value="Tti2"/>
</dbReference>
<evidence type="ECO:0000313" key="2">
    <source>
        <dbReference type="Ensembl" id="ENSVURP00010015226.1"/>
    </source>
</evidence>
<dbReference type="CTD" id="80185"/>
<evidence type="ECO:0000313" key="3">
    <source>
        <dbReference type="Proteomes" id="UP000314987"/>
    </source>
</evidence>
<dbReference type="RefSeq" id="XP_027721357.1">
    <property type="nucleotide sequence ID" value="XM_027865556.1"/>
</dbReference>
<dbReference type="OMA" id="NHCSQGQ"/>
<dbReference type="Proteomes" id="UP000314987">
    <property type="component" value="Unassembled WGS sequence"/>
</dbReference>
<gene>
    <name evidence="2" type="primary">TTI2</name>
</gene>
<dbReference type="STRING" id="29139.ENSVURP00010015226"/>
<dbReference type="SUPFAM" id="SSF48371">
    <property type="entry name" value="ARM repeat"/>
    <property type="match status" value="1"/>
</dbReference>
<dbReference type="InterPro" id="IPR016024">
    <property type="entry name" value="ARM-type_fold"/>
</dbReference>
<dbReference type="GO" id="GO:0005829">
    <property type="term" value="C:cytosol"/>
    <property type="evidence" value="ECO:0007669"/>
    <property type="project" value="TreeGrafter"/>
</dbReference>
<reference evidence="2" key="3">
    <citation type="submission" date="2025-09" db="UniProtKB">
        <authorList>
            <consortium name="Ensembl"/>
        </authorList>
    </citation>
    <scope>IDENTIFICATION</scope>
</reference>
<dbReference type="Ensembl" id="ENSVURT00010017304.1">
    <property type="protein sequence ID" value="ENSVURP00010015226.1"/>
    <property type="gene ID" value="ENSVURG00010011659.1"/>
</dbReference>
<name>A0A4X2KYV6_VOMUR</name>
<dbReference type="OrthoDB" id="6417021at2759"/>
<dbReference type="GO" id="GO:0110078">
    <property type="term" value="C:TTT Hsp90 cochaperone complex"/>
    <property type="evidence" value="ECO:0007669"/>
    <property type="project" value="Ensembl"/>
</dbReference>
<keyword evidence="3" id="KW-1185">Reference proteome</keyword>
<sequence length="491" mass="54592">MELENPSGPSPGQTFSGLLQRLTCQGAPSTKRAAQDPAVQELYSLIGAADWPALLQGDPGIPQALGQVARTLCGQAAPPKEEDARGAPATLGVERAARVGAVFLGLLERMEAAKGSLGPAGVMPALRPAAPHIYIFSVTHCQEHTWTSPESQKVAQEVLALLLRVTDCVSVAEFLRGETEDQSGMFTAVMGLLKPELNKESWKNNPATKHIFSWTLHQVTRPWLSHHLERILPPSLLISDDYQTENKVLGVQCLHHIVLNVPAADLCQFNRSQVLYHALFNHLYTPEPDLIQAVLQCLLDLFPVLERPLQWKAPERRLAGPCDDVLQLTLTHMEPEYRLLLRRTYARNLPAFVRRLGILTVRHLKRLEQVIIGYLEVYDGPEEEARLRILETLKLTIQHCWPRIPCRLEIFLKALLKMVCDVVRDQSLTPEPVKAALLQEATDCLILLDHCSSGQVTSLLAKAVQSCEDDRVLDCIRKVRQLSGIPTEAGM</sequence>
<reference evidence="2" key="2">
    <citation type="submission" date="2025-08" db="UniProtKB">
        <authorList>
            <consortium name="Ensembl"/>
        </authorList>
    </citation>
    <scope>IDENTIFICATION</scope>
</reference>
<dbReference type="GeneID" id="114045506"/>
<accession>A0A4X2KYV6</accession>
<comment type="similarity">
    <text evidence="1">Belongs to the TTI2 family.</text>
</comment>
<dbReference type="GO" id="GO:0005634">
    <property type="term" value="C:nucleus"/>
    <property type="evidence" value="ECO:0007669"/>
    <property type="project" value="TreeGrafter"/>
</dbReference>
<evidence type="ECO:0000256" key="1">
    <source>
        <dbReference type="ARBA" id="ARBA00034736"/>
    </source>
</evidence>
<dbReference type="GeneTree" id="ENSGT00390000003878"/>
<dbReference type="PANTHER" id="PTHR32226:SF2">
    <property type="entry name" value="TELO2-INTERACTING PROTEIN 2"/>
    <property type="match status" value="1"/>
</dbReference>
<reference evidence="3" key="1">
    <citation type="submission" date="2018-12" db="EMBL/GenBank/DDBJ databases">
        <authorList>
            <person name="Yazar S."/>
        </authorList>
    </citation>
    <scope>NUCLEOTIDE SEQUENCE [LARGE SCALE GENOMIC DNA]</scope>
</reference>
<protein>
    <submittedName>
        <fullName evidence="2">TELO2 interacting protein 2</fullName>
    </submittedName>
</protein>
<dbReference type="Pfam" id="PF10521">
    <property type="entry name" value="Tti2"/>
    <property type="match status" value="1"/>
</dbReference>
<proteinExistence type="inferred from homology"/>
<dbReference type="AlphaFoldDB" id="A0A4X2KYV6"/>
<organism evidence="2 3">
    <name type="scientific">Vombatus ursinus</name>
    <name type="common">Common wombat</name>
    <dbReference type="NCBI Taxonomy" id="29139"/>
    <lineage>
        <taxon>Eukaryota</taxon>
        <taxon>Metazoa</taxon>
        <taxon>Chordata</taxon>
        <taxon>Craniata</taxon>
        <taxon>Vertebrata</taxon>
        <taxon>Euteleostomi</taxon>
        <taxon>Mammalia</taxon>
        <taxon>Metatheria</taxon>
        <taxon>Diprotodontia</taxon>
        <taxon>Vombatidae</taxon>
        <taxon>Vombatus</taxon>
    </lineage>
</organism>
<dbReference type="PANTHER" id="PTHR32226">
    <property type="entry name" value="TELO2-INTERACTING PROTEIN 2"/>
    <property type="match status" value="1"/>
</dbReference>